<dbReference type="InterPro" id="IPR015422">
    <property type="entry name" value="PyrdxlP-dep_Trfase_small"/>
</dbReference>
<organism evidence="2 3">
    <name type="scientific">Candidatus Woesebacteria bacterium RBG_13_34_9</name>
    <dbReference type="NCBI Taxonomy" id="1802477"/>
    <lineage>
        <taxon>Bacteria</taxon>
        <taxon>Candidatus Woeseibacteriota</taxon>
    </lineage>
</organism>
<dbReference type="PANTHER" id="PTHR30244">
    <property type="entry name" value="TRANSAMINASE"/>
    <property type="match status" value="1"/>
</dbReference>
<comment type="similarity">
    <text evidence="1">Belongs to the DegT/DnrJ/EryC1 family.</text>
</comment>
<name>A0A1F7X619_9BACT</name>
<dbReference type="Proteomes" id="UP000179219">
    <property type="component" value="Unassembled WGS sequence"/>
</dbReference>
<dbReference type="Gene3D" id="3.90.1150.10">
    <property type="entry name" value="Aspartate Aminotransferase, domain 1"/>
    <property type="match status" value="1"/>
</dbReference>
<gene>
    <name evidence="2" type="ORF">A2159_01520</name>
</gene>
<dbReference type="Pfam" id="PF01041">
    <property type="entry name" value="DegT_DnrJ_EryC1"/>
    <property type="match status" value="1"/>
</dbReference>
<feature type="non-terminal residue" evidence="2">
    <location>
        <position position="1"/>
    </location>
</feature>
<dbReference type="Gene3D" id="3.40.640.10">
    <property type="entry name" value="Type I PLP-dependent aspartate aminotransferase-like (Major domain)"/>
    <property type="match status" value="1"/>
</dbReference>
<dbReference type="PIRSF" id="PIRSF000390">
    <property type="entry name" value="PLP_StrS"/>
    <property type="match status" value="1"/>
</dbReference>
<evidence type="ECO:0008006" key="4">
    <source>
        <dbReference type="Google" id="ProtNLM"/>
    </source>
</evidence>
<dbReference type="GO" id="GO:0008483">
    <property type="term" value="F:transaminase activity"/>
    <property type="evidence" value="ECO:0007669"/>
    <property type="project" value="TreeGrafter"/>
</dbReference>
<dbReference type="SUPFAM" id="SSF53383">
    <property type="entry name" value="PLP-dependent transferases"/>
    <property type="match status" value="1"/>
</dbReference>
<dbReference type="CDD" id="cd00616">
    <property type="entry name" value="AHBA_syn"/>
    <property type="match status" value="1"/>
</dbReference>
<dbReference type="InterPro" id="IPR000653">
    <property type="entry name" value="DegT/StrS_aminotransferase"/>
</dbReference>
<dbReference type="InterPro" id="IPR015421">
    <property type="entry name" value="PyrdxlP-dep_Trfase_major"/>
</dbReference>
<keyword evidence="1" id="KW-0663">Pyridoxal phosphate</keyword>
<dbReference type="PANTHER" id="PTHR30244:SF34">
    <property type="entry name" value="DTDP-4-AMINO-4,6-DIDEOXYGALACTOSE TRANSAMINASE"/>
    <property type="match status" value="1"/>
</dbReference>
<dbReference type="EMBL" id="MGFP01000013">
    <property type="protein sequence ID" value="OGM10421.1"/>
    <property type="molecule type" value="Genomic_DNA"/>
</dbReference>
<protein>
    <recommendedName>
        <fullName evidence="4">DegT/DnrJ/EryC1/StrS family aminotransferase</fullName>
    </recommendedName>
</protein>
<proteinExistence type="inferred from homology"/>
<accession>A0A1F7X619</accession>
<evidence type="ECO:0000313" key="3">
    <source>
        <dbReference type="Proteomes" id="UP000179219"/>
    </source>
</evidence>
<reference evidence="2 3" key="1">
    <citation type="journal article" date="2016" name="Nat. Commun.">
        <title>Thousands of microbial genomes shed light on interconnected biogeochemical processes in an aquifer system.</title>
        <authorList>
            <person name="Anantharaman K."/>
            <person name="Brown C.T."/>
            <person name="Hug L.A."/>
            <person name="Sharon I."/>
            <person name="Castelle C.J."/>
            <person name="Probst A.J."/>
            <person name="Thomas B.C."/>
            <person name="Singh A."/>
            <person name="Wilkins M.J."/>
            <person name="Karaoz U."/>
            <person name="Brodie E.L."/>
            <person name="Williams K.H."/>
            <person name="Hubbard S.S."/>
            <person name="Banfield J.F."/>
        </authorList>
    </citation>
    <scope>NUCLEOTIDE SEQUENCE [LARGE SCALE GENOMIC DNA]</scope>
</reference>
<sequence>YVRQTLDNNRLSYGKFTEKFEREFAKIHNRKFAMVTNSGTSGLQIALQALKEYLGWNDGDEVLVPAITFIASSNVIIHNNLKPVFVDVEPDYYCIDPKKIEEKISKKTRAIMPVHLFGQSADMEPILKIANRYKLKIIEDSCETMLINYQGKPVGSLGDISVYSTYVAHLIVTGVGGIITTNDEDLAKMMKSLMFHGRDNIYLRIEDDDNIKNKVKLNALIERRFQFEYVGHSFRLTEMEGALGLAELEGRNKIIKKRQFVGRQLTKKLNLFANYFQLPKVRQNAEHIFMLYPVVIKDDRIEKEDFLLYLEENGIETRLFMPLLSQPIYKKIFGDIENKYPIAKNLVSRGFIIGSNPYLSQSDIKYVRDLFYKYLKDEKLLGK</sequence>
<evidence type="ECO:0000313" key="2">
    <source>
        <dbReference type="EMBL" id="OGM10421.1"/>
    </source>
</evidence>
<dbReference type="AlphaFoldDB" id="A0A1F7X619"/>
<dbReference type="GO" id="GO:0030170">
    <property type="term" value="F:pyridoxal phosphate binding"/>
    <property type="evidence" value="ECO:0007669"/>
    <property type="project" value="TreeGrafter"/>
</dbReference>
<dbReference type="InterPro" id="IPR015424">
    <property type="entry name" value="PyrdxlP-dep_Trfase"/>
</dbReference>
<dbReference type="GO" id="GO:0000271">
    <property type="term" value="P:polysaccharide biosynthetic process"/>
    <property type="evidence" value="ECO:0007669"/>
    <property type="project" value="TreeGrafter"/>
</dbReference>
<evidence type="ECO:0000256" key="1">
    <source>
        <dbReference type="RuleBase" id="RU004508"/>
    </source>
</evidence>
<comment type="caution">
    <text evidence="2">The sequence shown here is derived from an EMBL/GenBank/DDBJ whole genome shotgun (WGS) entry which is preliminary data.</text>
</comment>